<feature type="compositionally biased region" description="Basic residues" evidence="1">
    <location>
        <begin position="171"/>
        <end position="180"/>
    </location>
</feature>
<evidence type="ECO:0000256" key="1">
    <source>
        <dbReference type="SAM" id="MobiDB-lite"/>
    </source>
</evidence>
<evidence type="ECO:0000313" key="3">
    <source>
        <dbReference type="Proteomes" id="UP000024635"/>
    </source>
</evidence>
<proteinExistence type="predicted"/>
<reference evidence="3" key="1">
    <citation type="journal article" date="2015" name="Nat. Genet.">
        <title>The genome and transcriptome of the zoonotic hookworm Ancylostoma ceylanicum identify infection-specific gene families.</title>
        <authorList>
            <person name="Schwarz E.M."/>
            <person name="Hu Y."/>
            <person name="Antoshechkin I."/>
            <person name="Miller M.M."/>
            <person name="Sternberg P.W."/>
            <person name="Aroian R.V."/>
        </authorList>
    </citation>
    <scope>NUCLEOTIDE SEQUENCE</scope>
    <source>
        <strain evidence="3">HY135</strain>
    </source>
</reference>
<protein>
    <submittedName>
        <fullName evidence="2">Uncharacterized protein</fullName>
    </submittedName>
</protein>
<dbReference type="AlphaFoldDB" id="A0A016UCQ2"/>
<accession>A0A016UCQ2</accession>
<sequence>MVCLYRLSASIISWLEEKNRKFGKATSFNHLVVCSWLQNRTTLHSVFKLPREQLANLPSSGDHMLRNSFLPSATKSSVSPANVTLILSALYSLHVISLFPRALPFRRMAEAQSQMQSETKSPTTSPPPSRAPPLEAKSPQSPLSRRRSSRMERADTAESSRRASSSGTLPRARRLSKTRKSSLVLPPPVFPESSKLDSKAFRKSSFTTPTASTRRMSRVAPMNTEPTTMDPQKLSPRSSVSTPSSSPNEIPMKFMSIDLERELPEIFRWNCFLTSNVASGLSGIMFCSSTSLNPALQDPDMSAFYSRIKSPPPVYVSRKCKLVCFSLYRAEFLTPLIQT</sequence>
<feature type="region of interest" description="Disordered" evidence="1">
    <location>
        <begin position="110"/>
        <end position="247"/>
    </location>
</feature>
<keyword evidence="3" id="KW-1185">Reference proteome</keyword>
<comment type="caution">
    <text evidence="2">The sequence shown here is derived from an EMBL/GenBank/DDBJ whole genome shotgun (WGS) entry which is preliminary data.</text>
</comment>
<name>A0A016UCQ2_9BILA</name>
<feature type="compositionally biased region" description="Low complexity" evidence="1">
    <location>
        <begin position="235"/>
        <end position="247"/>
    </location>
</feature>
<gene>
    <name evidence="2" type="primary">Acey_s0047.g1456</name>
    <name evidence="2" type="ORF">Y032_0047g1456</name>
</gene>
<organism evidence="2 3">
    <name type="scientific">Ancylostoma ceylanicum</name>
    <dbReference type="NCBI Taxonomy" id="53326"/>
    <lineage>
        <taxon>Eukaryota</taxon>
        <taxon>Metazoa</taxon>
        <taxon>Ecdysozoa</taxon>
        <taxon>Nematoda</taxon>
        <taxon>Chromadorea</taxon>
        <taxon>Rhabditida</taxon>
        <taxon>Rhabditina</taxon>
        <taxon>Rhabditomorpha</taxon>
        <taxon>Strongyloidea</taxon>
        <taxon>Ancylostomatidae</taxon>
        <taxon>Ancylostomatinae</taxon>
        <taxon>Ancylostoma</taxon>
    </lineage>
</organism>
<dbReference type="Proteomes" id="UP000024635">
    <property type="component" value="Unassembled WGS sequence"/>
</dbReference>
<dbReference type="OrthoDB" id="5827859at2759"/>
<feature type="compositionally biased region" description="Polar residues" evidence="1">
    <location>
        <begin position="204"/>
        <end position="214"/>
    </location>
</feature>
<evidence type="ECO:0000313" key="2">
    <source>
        <dbReference type="EMBL" id="EYC12393.1"/>
    </source>
</evidence>
<feature type="compositionally biased region" description="Basic and acidic residues" evidence="1">
    <location>
        <begin position="149"/>
        <end position="161"/>
    </location>
</feature>
<dbReference type="EMBL" id="JARK01001383">
    <property type="protein sequence ID" value="EYC12393.1"/>
    <property type="molecule type" value="Genomic_DNA"/>
</dbReference>